<dbReference type="InterPro" id="IPR050738">
    <property type="entry name" value="Sulfatase"/>
</dbReference>
<dbReference type="PROSITE" id="PS00523">
    <property type="entry name" value="SULFATASE_1"/>
    <property type="match status" value="1"/>
</dbReference>
<dbReference type="Pfam" id="PF00884">
    <property type="entry name" value="Sulfatase"/>
    <property type="match status" value="1"/>
</dbReference>
<evidence type="ECO:0000259" key="5">
    <source>
        <dbReference type="Pfam" id="PF00884"/>
    </source>
</evidence>
<dbReference type="InterPro" id="IPR017850">
    <property type="entry name" value="Alkaline_phosphatase_core_sf"/>
</dbReference>
<evidence type="ECO:0000256" key="1">
    <source>
        <dbReference type="ARBA" id="ARBA00008779"/>
    </source>
</evidence>
<dbReference type="Gene3D" id="3.40.720.10">
    <property type="entry name" value="Alkaline Phosphatase, subunit A"/>
    <property type="match status" value="1"/>
</dbReference>
<dbReference type="AlphaFoldDB" id="A0A381TQD5"/>
<feature type="domain" description="Sulfatase N-terminal" evidence="5">
    <location>
        <begin position="77"/>
        <end position="433"/>
    </location>
</feature>
<dbReference type="PANTHER" id="PTHR42693">
    <property type="entry name" value="ARYLSULFATASE FAMILY MEMBER"/>
    <property type="match status" value="1"/>
</dbReference>
<organism evidence="6">
    <name type="scientific">marine metagenome</name>
    <dbReference type="NCBI Taxonomy" id="408172"/>
    <lineage>
        <taxon>unclassified sequences</taxon>
        <taxon>metagenomes</taxon>
        <taxon>ecological metagenomes</taxon>
    </lineage>
</organism>
<evidence type="ECO:0000256" key="4">
    <source>
        <dbReference type="ARBA" id="ARBA00022837"/>
    </source>
</evidence>
<dbReference type="CDD" id="cd16145">
    <property type="entry name" value="ARS_like"/>
    <property type="match status" value="1"/>
</dbReference>
<dbReference type="GO" id="GO:0004065">
    <property type="term" value="F:arylsulfatase activity"/>
    <property type="evidence" value="ECO:0007669"/>
    <property type="project" value="TreeGrafter"/>
</dbReference>
<reference evidence="6" key="1">
    <citation type="submission" date="2018-05" db="EMBL/GenBank/DDBJ databases">
        <authorList>
            <person name="Lanie J.A."/>
            <person name="Ng W.-L."/>
            <person name="Kazmierczak K.M."/>
            <person name="Andrzejewski T.M."/>
            <person name="Davidsen T.M."/>
            <person name="Wayne K.J."/>
            <person name="Tettelin H."/>
            <person name="Glass J.I."/>
            <person name="Rusch D."/>
            <person name="Podicherti R."/>
            <person name="Tsui H.-C.T."/>
            <person name="Winkler M.E."/>
        </authorList>
    </citation>
    <scope>NUCLEOTIDE SEQUENCE</scope>
</reference>
<dbReference type="GO" id="GO:0046872">
    <property type="term" value="F:metal ion binding"/>
    <property type="evidence" value="ECO:0007669"/>
    <property type="project" value="UniProtKB-KW"/>
</dbReference>
<sequence length="544" mass="61084">MAIRNEIWPVKLRLGRLFLWIRLFDFLSATRRYVRLLGPMQLPWTGPIPLARLALILIVSLGLAKSALGKPSEVARPNIIFILADDLGYSELGSYGQKKIKTPNLDRLAGQGMRFTRNYSGNAVCAPSRCVFMTGKHPGHAFVRNNGEVKPEGQRPIPKAEQTIAELLRSHGYGTGAFGKWGLGFPGSEGDPVHQGFDRFFGYNCQRHAHSYYPNYLWSNLKRVPLNNEPPVPGHASLPRDADPADPRSYDIFKGQDYAPDRINEQALTFIRKNRDKPFFLYYPTVIPHVALHVPDEELGPYLAQKWDDPPFTRAKGYGYTPHFTPRAAYAAMISRMDRYVGRVLDLVNELGLAENTIVVFTSDNGTTHLKAEVDYDFFGSVKPLRGLKGSLYEGGVRVPLIVRWPGKIKAGSTSDVVTGFEDWMPTLLDLIGEKASTPSDTDGVSIANALLGKKQQPRKFLYREFSGYGGQQAVWAGRWKAVRQNILRKNNKTPLKIELYDLKADISESNDVAADNPKIVAQLKKLMIQEHTRSEFYPIKPLD</sequence>
<evidence type="ECO:0000256" key="3">
    <source>
        <dbReference type="ARBA" id="ARBA00022801"/>
    </source>
</evidence>
<dbReference type="Gene3D" id="3.30.1120.10">
    <property type="match status" value="1"/>
</dbReference>
<keyword evidence="3" id="KW-0378">Hydrolase</keyword>
<accession>A0A381TQD5</accession>
<gene>
    <name evidence="6" type="ORF">METZ01_LOCUS69901</name>
</gene>
<proteinExistence type="inferred from homology"/>
<evidence type="ECO:0000313" key="6">
    <source>
        <dbReference type="EMBL" id="SVA17047.1"/>
    </source>
</evidence>
<keyword evidence="4" id="KW-0106">Calcium</keyword>
<dbReference type="InterPro" id="IPR024607">
    <property type="entry name" value="Sulfatase_CS"/>
</dbReference>
<dbReference type="EMBL" id="UINC01004816">
    <property type="protein sequence ID" value="SVA17047.1"/>
    <property type="molecule type" value="Genomic_DNA"/>
</dbReference>
<evidence type="ECO:0000256" key="2">
    <source>
        <dbReference type="ARBA" id="ARBA00022723"/>
    </source>
</evidence>
<comment type="similarity">
    <text evidence="1">Belongs to the sulfatase family.</text>
</comment>
<protein>
    <recommendedName>
        <fullName evidence="5">Sulfatase N-terminal domain-containing protein</fullName>
    </recommendedName>
</protein>
<dbReference type="SUPFAM" id="SSF53649">
    <property type="entry name" value="Alkaline phosphatase-like"/>
    <property type="match status" value="1"/>
</dbReference>
<dbReference type="PANTHER" id="PTHR42693:SF53">
    <property type="entry name" value="ENDO-4-O-SULFATASE"/>
    <property type="match status" value="1"/>
</dbReference>
<keyword evidence="2" id="KW-0479">Metal-binding</keyword>
<name>A0A381TQD5_9ZZZZ</name>
<dbReference type="InterPro" id="IPR000917">
    <property type="entry name" value="Sulfatase_N"/>
</dbReference>